<dbReference type="AlphaFoldDB" id="S3CWW6"/>
<dbReference type="GO" id="GO:0016020">
    <property type="term" value="C:membrane"/>
    <property type="evidence" value="ECO:0007669"/>
    <property type="project" value="UniProtKB-SubCell"/>
</dbReference>
<keyword evidence="2" id="KW-0813">Transport</keyword>
<dbReference type="GO" id="GO:0022857">
    <property type="term" value="F:transmembrane transporter activity"/>
    <property type="evidence" value="ECO:0007669"/>
    <property type="project" value="InterPro"/>
</dbReference>
<feature type="transmembrane region" description="Helical" evidence="6">
    <location>
        <begin position="172"/>
        <end position="191"/>
    </location>
</feature>
<sequence length="543" mass="58168">MEQKITLQESNRELNDSNISHLESDTDGSPDNIYLNRTGKKPILKRTFGTLSILGFSCITLSTWSGSYITFGVGLVNGGYAGLLYGFLVVWAGTLATFISLAELVSMAPTSGGQYHWVSILAPVNCQKIASYVTGWLTVAGWQAGVAASLYILGTLVQGLIQVCAPNYVPQLWHGTLLFYAITIFCVLINLSGEVLPKVESAILFVFVIGFIACMVPMVWLSPHASAKTVFTTWINDGGWSSQGTSFFVGLAGNAFAFLGADSAYHMSEEIHNAAVVVPRAIILSITINGVVGFAALISILFCLGDVDELFQTKFSYPFMQVFLNATKSTAGTAVMVVIVIITGIGLGIAAVAAGSRMLWAFARDKGVPGWRHVNPKTSMPTTAIACTTIFSFLIGLISIKSPTAFNGVISLTLASLYSSYFIACALLLWRRCTGSIVMLSQNDTTIANLPGAAGNLAWGPFRVPGIAGILINVFACIYQMVILIFTFWPTTIPTTAETMNYSSLVFGAVALLSAVYYVGWGHRTYKGPVIEVDIAGRSVGEK</sequence>
<dbReference type="PIRSF" id="PIRSF006060">
    <property type="entry name" value="AA_transporter"/>
    <property type="match status" value="1"/>
</dbReference>
<gene>
    <name evidence="7" type="ORF">GLAREA_12868</name>
</gene>
<dbReference type="GeneID" id="19471908"/>
<evidence type="ECO:0000313" key="7">
    <source>
        <dbReference type="EMBL" id="EPE30145.1"/>
    </source>
</evidence>
<dbReference type="eggNOG" id="KOG1289">
    <property type="taxonomic scope" value="Eukaryota"/>
</dbReference>
<dbReference type="EMBL" id="KE145365">
    <property type="protein sequence ID" value="EPE30145.1"/>
    <property type="molecule type" value="Genomic_DNA"/>
</dbReference>
<dbReference type="Pfam" id="PF13520">
    <property type="entry name" value="AA_permease_2"/>
    <property type="match status" value="1"/>
</dbReference>
<feature type="transmembrane region" description="Helical" evidence="6">
    <location>
        <begin position="83"/>
        <end position="108"/>
    </location>
</feature>
<evidence type="ECO:0000256" key="2">
    <source>
        <dbReference type="ARBA" id="ARBA00022448"/>
    </source>
</evidence>
<evidence type="ECO:0000256" key="6">
    <source>
        <dbReference type="SAM" id="Phobius"/>
    </source>
</evidence>
<dbReference type="RefSeq" id="XP_008082822.1">
    <property type="nucleotide sequence ID" value="XM_008084631.1"/>
</dbReference>
<dbReference type="Proteomes" id="UP000016922">
    <property type="component" value="Unassembled WGS sequence"/>
</dbReference>
<feature type="transmembrane region" description="Helical" evidence="6">
    <location>
        <begin position="281"/>
        <end position="302"/>
    </location>
</feature>
<name>S3CWW6_GLAL2</name>
<keyword evidence="4 6" id="KW-1133">Transmembrane helix</keyword>
<feature type="transmembrane region" description="Helical" evidence="6">
    <location>
        <begin position="240"/>
        <end position="261"/>
    </location>
</feature>
<dbReference type="KEGG" id="glz:GLAREA_12868"/>
<comment type="subcellular location">
    <subcellularLocation>
        <location evidence="1">Membrane</location>
        <topology evidence="1">Multi-pass membrane protein</topology>
    </subcellularLocation>
</comment>
<evidence type="ECO:0000256" key="4">
    <source>
        <dbReference type="ARBA" id="ARBA00022989"/>
    </source>
</evidence>
<evidence type="ECO:0000256" key="5">
    <source>
        <dbReference type="ARBA" id="ARBA00023136"/>
    </source>
</evidence>
<dbReference type="InterPro" id="IPR002293">
    <property type="entry name" value="AA/rel_permease1"/>
</dbReference>
<feature type="transmembrane region" description="Helical" evidence="6">
    <location>
        <begin position="467"/>
        <end position="489"/>
    </location>
</feature>
<feature type="transmembrane region" description="Helical" evidence="6">
    <location>
        <begin position="129"/>
        <end position="152"/>
    </location>
</feature>
<dbReference type="HOGENOM" id="CLU_004495_6_1_1"/>
<keyword evidence="5 6" id="KW-0472">Membrane</keyword>
<feature type="transmembrane region" description="Helical" evidence="6">
    <location>
        <begin position="381"/>
        <end position="400"/>
    </location>
</feature>
<reference evidence="7 8" key="1">
    <citation type="journal article" date="2013" name="BMC Genomics">
        <title>Genomics-driven discovery of the pneumocandin biosynthetic gene cluster in the fungus Glarea lozoyensis.</title>
        <authorList>
            <person name="Chen L."/>
            <person name="Yue Q."/>
            <person name="Zhang X."/>
            <person name="Xiang M."/>
            <person name="Wang C."/>
            <person name="Li S."/>
            <person name="Che Y."/>
            <person name="Ortiz-Lopez F.J."/>
            <person name="Bills G.F."/>
            <person name="Liu X."/>
            <person name="An Z."/>
        </authorList>
    </citation>
    <scope>NUCLEOTIDE SEQUENCE [LARGE SCALE GENOMIC DNA]</scope>
    <source>
        <strain evidence="8">ATCC 20868 / MF5171</strain>
    </source>
</reference>
<feature type="transmembrane region" description="Helical" evidence="6">
    <location>
        <begin position="501"/>
        <end position="519"/>
    </location>
</feature>
<feature type="transmembrane region" description="Helical" evidence="6">
    <location>
        <begin position="47"/>
        <end position="71"/>
    </location>
</feature>
<protein>
    <submittedName>
        <fullName evidence="7">GABA permease, putative</fullName>
    </submittedName>
</protein>
<dbReference type="PANTHER" id="PTHR45649">
    <property type="entry name" value="AMINO-ACID PERMEASE BAT1"/>
    <property type="match status" value="1"/>
</dbReference>
<keyword evidence="3 6" id="KW-0812">Transmembrane</keyword>
<proteinExistence type="predicted"/>
<dbReference type="Gene3D" id="1.20.1740.10">
    <property type="entry name" value="Amino acid/polyamine transporter I"/>
    <property type="match status" value="1"/>
</dbReference>
<evidence type="ECO:0000256" key="1">
    <source>
        <dbReference type="ARBA" id="ARBA00004141"/>
    </source>
</evidence>
<evidence type="ECO:0000313" key="8">
    <source>
        <dbReference type="Proteomes" id="UP000016922"/>
    </source>
</evidence>
<accession>S3CWW6</accession>
<organism evidence="7 8">
    <name type="scientific">Glarea lozoyensis (strain ATCC 20868 / MF5171)</name>
    <dbReference type="NCBI Taxonomy" id="1116229"/>
    <lineage>
        <taxon>Eukaryota</taxon>
        <taxon>Fungi</taxon>
        <taxon>Dikarya</taxon>
        <taxon>Ascomycota</taxon>
        <taxon>Pezizomycotina</taxon>
        <taxon>Leotiomycetes</taxon>
        <taxon>Helotiales</taxon>
        <taxon>Helotiaceae</taxon>
        <taxon>Glarea</taxon>
    </lineage>
</organism>
<dbReference type="PANTHER" id="PTHR45649:SF1">
    <property type="entry name" value="TRANSPORTER, PUTATIVE (EUROFUNG)-RELATED"/>
    <property type="match status" value="1"/>
</dbReference>
<feature type="transmembrane region" description="Helical" evidence="6">
    <location>
        <begin position="406"/>
        <end position="430"/>
    </location>
</feature>
<dbReference type="OrthoDB" id="3257095at2759"/>
<feature type="transmembrane region" description="Helical" evidence="6">
    <location>
        <begin position="334"/>
        <end position="360"/>
    </location>
</feature>
<feature type="transmembrane region" description="Helical" evidence="6">
    <location>
        <begin position="203"/>
        <end position="220"/>
    </location>
</feature>
<evidence type="ECO:0000256" key="3">
    <source>
        <dbReference type="ARBA" id="ARBA00022692"/>
    </source>
</evidence>
<keyword evidence="8" id="KW-1185">Reference proteome</keyword>